<feature type="transmembrane region" description="Helical" evidence="1">
    <location>
        <begin position="82"/>
        <end position="106"/>
    </location>
</feature>
<keyword evidence="3" id="KW-1185">Reference proteome</keyword>
<dbReference type="Proteomes" id="UP001230220">
    <property type="component" value="Unassembled WGS sequence"/>
</dbReference>
<accession>A0ABU0E562</accession>
<reference evidence="2 3" key="1">
    <citation type="submission" date="2023-07" db="EMBL/GenBank/DDBJ databases">
        <title>Genomic Encyclopedia of Type Strains, Phase IV (KMG-IV): sequencing the most valuable type-strain genomes for metagenomic binning, comparative biology and taxonomic classification.</title>
        <authorList>
            <person name="Goeker M."/>
        </authorList>
    </citation>
    <scope>NUCLEOTIDE SEQUENCE [LARGE SCALE GENOMIC DNA]</scope>
    <source>
        <strain evidence="2 3">DSM 16784</strain>
    </source>
</reference>
<gene>
    <name evidence="2" type="ORF">J2S15_002791</name>
</gene>
<protein>
    <submittedName>
        <fullName evidence="2">Membrane protein DedA with SNARE-associated domain</fullName>
    </submittedName>
</protein>
<organism evidence="2 3">
    <name type="scientific">Breznakia pachnodae</name>
    <dbReference type="NCBI Taxonomy" id="265178"/>
    <lineage>
        <taxon>Bacteria</taxon>
        <taxon>Bacillati</taxon>
        <taxon>Bacillota</taxon>
        <taxon>Erysipelotrichia</taxon>
        <taxon>Erysipelotrichales</taxon>
        <taxon>Erysipelotrichaceae</taxon>
        <taxon>Breznakia</taxon>
    </lineage>
</organism>
<sequence length="157" mass="17812">MTSKNNLEKFMYLTFMAFTTAITVITLIGVFAGDEIISYSTFYVNGGVSLTAIVQILVLAVITALINIIFDSESLVAKVRVLYLTLIKLFLILLIATAFIFIFKWFPVDEVYAWISFVAMFLVCFIIATIASVLVTRKKDKEYEEMLTKYKERAGKK</sequence>
<proteinExistence type="predicted"/>
<keyword evidence="1" id="KW-0472">Membrane</keyword>
<evidence type="ECO:0000313" key="2">
    <source>
        <dbReference type="EMBL" id="MDQ0362038.1"/>
    </source>
</evidence>
<keyword evidence="1" id="KW-1133">Transmembrane helix</keyword>
<dbReference type="RefSeq" id="WP_307409285.1">
    <property type="nucleotide sequence ID" value="NZ_JAUSUR010000005.1"/>
</dbReference>
<evidence type="ECO:0000313" key="3">
    <source>
        <dbReference type="Proteomes" id="UP001230220"/>
    </source>
</evidence>
<feature type="transmembrane region" description="Helical" evidence="1">
    <location>
        <begin position="12"/>
        <end position="32"/>
    </location>
</feature>
<comment type="caution">
    <text evidence="2">The sequence shown here is derived from an EMBL/GenBank/DDBJ whole genome shotgun (WGS) entry which is preliminary data.</text>
</comment>
<name>A0ABU0E562_9FIRM</name>
<feature type="transmembrane region" description="Helical" evidence="1">
    <location>
        <begin position="112"/>
        <end position="136"/>
    </location>
</feature>
<evidence type="ECO:0000256" key="1">
    <source>
        <dbReference type="SAM" id="Phobius"/>
    </source>
</evidence>
<dbReference type="EMBL" id="JAUSUR010000005">
    <property type="protein sequence ID" value="MDQ0362038.1"/>
    <property type="molecule type" value="Genomic_DNA"/>
</dbReference>
<keyword evidence="1" id="KW-0812">Transmembrane</keyword>
<feature type="transmembrane region" description="Helical" evidence="1">
    <location>
        <begin position="52"/>
        <end position="70"/>
    </location>
</feature>